<accession>A0A915K2G6</accession>
<protein>
    <submittedName>
        <fullName evidence="2">Transposase</fullName>
    </submittedName>
</protein>
<reference evidence="2" key="1">
    <citation type="submission" date="2022-11" db="UniProtKB">
        <authorList>
            <consortium name="WormBaseParasite"/>
        </authorList>
    </citation>
    <scope>IDENTIFICATION</scope>
</reference>
<evidence type="ECO:0000313" key="2">
    <source>
        <dbReference type="WBParaSite" id="nRc.2.0.1.t32889-RA"/>
    </source>
</evidence>
<dbReference type="AlphaFoldDB" id="A0A915K2G6"/>
<sequence>MPSGDYMRRTKIVRFQNRQWTKKLYLVEHLIPHRSSPASDVITAYDSVHVFRNATAQKRRDSEAKC</sequence>
<dbReference type="WBParaSite" id="nRc.2.0.1.t32889-RA">
    <property type="protein sequence ID" value="nRc.2.0.1.t32889-RA"/>
    <property type="gene ID" value="nRc.2.0.1.g32889"/>
</dbReference>
<name>A0A915K2G6_ROMCU</name>
<proteinExistence type="predicted"/>
<evidence type="ECO:0000313" key="1">
    <source>
        <dbReference type="Proteomes" id="UP000887565"/>
    </source>
</evidence>
<dbReference type="Proteomes" id="UP000887565">
    <property type="component" value="Unplaced"/>
</dbReference>
<organism evidence="1 2">
    <name type="scientific">Romanomermis culicivorax</name>
    <name type="common">Nematode worm</name>
    <dbReference type="NCBI Taxonomy" id="13658"/>
    <lineage>
        <taxon>Eukaryota</taxon>
        <taxon>Metazoa</taxon>
        <taxon>Ecdysozoa</taxon>
        <taxon>Nematoda</taxon>
        <taxon>Enoplea</taxon>
        <taxon>Dorylaimia</taxon>
        <taxon>Mermithida</taxon>
        <taxon>Mermithoidea</taxon>
        <taxon>Mermithidae</taxon>
        <taxon>Romanomermis</taxon>
    </lineage>
</organism>
<keyword evidence="1" id="KW-1185">Reference proteome</keyword>